<dbReference type="InterPro" id="IPR004167">
    <property type="entry name" value="PSBD"/>
</dbReference>
<dbReference type="InterPro" id="IPR011053">
    <property type="entry name" value="Single_hybrid_motif"/>
</dbReference>
<evidence type="ECO:0000256" key="5">
    <source>
        <dbReference type="ARBA" id="ARBA00023315"/>
    </source>
</evidence>
<dbReference type="PANTHER" id="PTHR43178:SF5">
    <property type="entry name" value="LIPOAMIDE ACYLTRANSFERASE COMPONENT OF BRANCHED-CHAIN ALPHA-KETO ACID DEHYDROGENASE COMPLEX, MITOCHONDRIAL"/>
    <property type="match status" value="1"/>
</dbReference>
<name>A0ABX0F4G2_9BACL</name>
<dbReference type="Pfam" id="PF02817">
    <property type="entry name" value="E3_binding"/>
    <property type="match status" value="1"/>
</dbReference>
<feature type="region of interest" description="Disordered" evidence="7">
    <location>
        <begin position="80"/>
        <end position="133"/>
    </location>
</feature>
<dbReference type="CDD" id="cd06849">
    <property type="entry name" value="lipoyl_domain"/>
    <property type="match status" value="2"/>
</dbReference>
<feature type="region of interest" description="Disordered" evidence="7">
    <location>
        <begin position="217"/>
        <end position="250"/>
    </location>
</feature>
<protein>
    <recommendedName>
        <fullName evidence="6">Dihydrolipoamide acetyltransferase component of pyruvate dehydrogenase complex</fullName>
        <ecNumber evidence="6">2.3.1.-</ecNumber>
    </recommendedName>
</protein>
<dbReference type="InterPro" id="IPR001078">
    <property type="entry name" value="2-oxoacid_DH_actylTfrase"/>
</dbReference>
<dbReference type="RefSeq" id="WP_166272768.1">
    <property type="nucleotide sequence ID" value="NZ_JAAFGS010000001.1"/>
</dbReference>
<keyword evidence="5 6" id="KW-0012">Acyltransferase</keyword>
<dbReference type="SUPFAM" id="SSF47005">
    <property type="entry name" value="Peripheral subunit-binding domain of 2-oxo acid dehydrogenase complex"/>
    <property type="match status" value="1"/>
</dbReference>
<evidence type="ECO:0000256" key="6">
    <source>
        <dbReference type="RuleBase" id="RU003423"/>
    </source>
</evidence>
<dbReference type="Pfam" id="PF00364">
    <property type="entry name" value="Biotin_lipoyl"/>
    <property type="match status" value="2"/>
</dbReference>
<dbReference type="SUPFAM" id="SSF52777">
    <property type="entry name" value="CoA-dependent acyltransferases"/>
    <property type="match status" value="1"/>
</dbReference>
<evidence type="ECO:0000259" key="9">
    <source>
        <dbReference type="PROSITE" id="PS51826"/>
    </source>
</evidence>
<keyword evidence="4 6" id="KW-0450">Lipoyl</keyword>
<accession>A0ABX0F4G2</accession>
<dbReference type="InterPro" id="IPR003016">
    <property type="entry name" value="2-oxoA_DH_lipoyl-BS"/>
</dbReference>
<dbReference type="Gene3D" id="3.30.559.10">
    <property type="entry name" value="Chloramphenicol acetyltransferase-like domain"/>
    <property type="match status" value="1"/>
</dbReference>
<dbReference type="EMBL" id="JAAFGS010000001">
    <property type="protein sequence ID" value="NGZ74508.1"/>
    <property type="molecule type" value="Genomic_DNA"/>
</dbReference>
<evidence type="ECO:0000256" key="7">
    <source>
        <dbReference type="SAM" id="MobiDB-lite"/>
    </source>
</evidence>
<comment type="similarity">
    <text evidence="2 6">Belongs to the 2-oxoacid dehydrogenase family.</text>
</comment>
<feature type="compositionally biased region" description="Low complexity" evidence="7">
    <location>
        <begin position="224"/>
        <end position="247"/>
    </location>
</feature>
<dbReference type="SUPFAM" id="SSF51230">
    <property type="entry name" value="Single hybrid motif"/>
    <property type="match status" value="2"/>
</dbReference>
<dbReference type="PROSITE" id="PS51826">
    <property type="entry name" value="PSBD"/>
    <property type="match status" value="1"/>
</dbReference>
<dbReference type="Pfam" id="PF00198">
    <property type="entry name" value="2-oxoacid_dh"/>
    <property type="match status" value="1"/>
</dbReference>
<feature type="domain" description="Peripheral subunit-binding (PSBD)" evidence="9">
    <location>
        <begin position="252"/>
        <end position="289"/>
    </location>
</feature>
<dbReference type="Proteomes" id="UP000800303">
    <property type="component" value="Unassembled WGS sequence"/>
</dbReference>
<dbReference type="Gene3D" id="4.10.320.10">
    <property type="entry name" value="E3-binding domain"/>
    <property type="match status" value="1"/>
</dbReference>
<dbReference type="InterPro" id="IPR023213">
    <property type="entry name" value="CAT-like_dom_sf"/>
</dbReference>
<evidence type="ECO:0000256" key="1">
    <source>
        <dbReference type="ARBA" id="ARBA00001938"/>
    </source>
</evidence>
<dbReference type="PANTHER" id="PTHR43178">
    <property type="entry name" value="DIHYDROLIPOAMIDE ACETYLTRANSFERASE COMPONENT OF PYRUVATE DEHYDROGENASE COMPLEX"/>
    <property type="match status" value="1"/>
</dbReference>
<keyword evidence="3 6" id="KW-0808">Transferase</keyword>
<gene>
    <name evidence="10" type="ORF">GYN08_04200</name>
</gene>
<comment type="cofactor">
    <cofactor evidence="1 6">
        <name>(R)-lipoate</name>
        <dbReference type="ChEBI" id="CHEBI:83088"/>
    </cofactor>
</comment>
<comment type="caution">
    <text evidence="10">The sequence shown here is derived from an EMBL/GenBank/DDBJ whole genome shotgun (WGS) entry which is preliminary data.</text>
</comment>
<evidence type="ECO:0000256" key="4">
    <source>
        <dbReference type="ARBA" id="ARBA00022823"/>
    </source>
</evidence>
<organism evidence="10 11">
    <name type="scientific">Saccharibacillus alkalitolerans</name>
    <dbReference type="NCBI Taxonomy" id="2705290"/>
    <lineage>
        <taxon>Bacteria</taxon>
        <taxon>Bacillati</taxon>
        <taxon>Bacillota</taxon>
        <taxon>Bacilli</taxon>
        <taxon>Bacillales</taxon>
        <taxon>Paenibacillaceae</taxon>
        <taxon>Saccharibacillus</taxon>
    </lineage>
</organism>
<proteinExistence type="inferred from homology"/>
<feature type="compositionally biased region" description="Low complexity" evidence="7">
    <location>
        <begin position="108"/>
        <end position="133"/>
    </location>
</feature>
<dbReference type="PROSITE" id="PS00189">
    <property type="entry name" value="LIPOYL"/>
    <property type="match status" value="2"/>
</dbReference>
<dbReference type="PROSITE" id="PS50968">
    <property type="entry name" value="BIOTINYL_LIPOYL"/>
    <property type="match status" value="2"/>
</dbReference>
<keyword evidence="11" id="KW-1185">Reference proteome</keyword>
<feature type="domain" description="Lipoyl-binding" evidence="8">
    <location>
        <begin position="3"/>
        <end position="78"/>
    </location>
</feature>
<dbReference type="EC" id="2.3.1.-" evidence="6"/>
<reference evidence="10 11" key="1">
    <citation type="submission" date="2020-01" db="EMBL/GenBank/DDBJ databases">
        <title>Polyphasic characterisation and genomic insights into a novel alkali tolerant bacterium VR-M41.</title>
        <authorList>
            <person name="Vemuluri V.R."/>
        </authorList>
    </citation>
    <scope>NUCLEOTIDE SEQUENCE [LARGE SCALE GENOMIC DNA]</scope>
    <source>
        <strain evidence="10 11">VR-M41</strain>
    </source>
</reference>
<evidence type="ECO:0000256" key="3">
    <source>
        <dbReference type="ARBA" id="ARBA00022679"/>
    </source>
</evidence>
<dbReference type="Gene3D" id="2.40.50.100">
    <property type="match status" value="2"/>
</dbReference>
<dbReference type="InterPro" id="IPR000089">
    <property type="entry name" value="Biotin_lipoyl"/>
</dbReference>
<evidence type="ECO:0000259" key="8">
    <source>
        <dbReference type="PROSITE" id="PS50968"/>
    </source>
</evidence>
<dbReference type="InterPro" id="IPR036625">
    <property type="entry name" value="E3-bd_dom_sf"/>
</dbReference>
<dbReference type="GO" id="GO:0016787">
    <property type="term" value="F:hydrolase activity"/>
    <property type="evidence" value="ECO:0007669"/>
    <property type="project" value="UniProtKB-KW"/>
</dbReference>
<evidence type="ECO:0000313" key="11">
    <source>
        <dbReference type="Proteomes" id="UP000800303"/>
    </source>
</evidence>
<keyword evidence="10" id="KW-0378">Hydrolase</keyword>
<feature type="domain" description="Lipoyl-binding" evidence="8">
    <location>
        <begin position="135"/>
        <end position="210"/>
    </location>
</feature>
<evidence type="ECO:0000313" key="10">
    <source>
        <dbReference type="EMBL" id="NGZ74508.1"/>
    </source>
</evidence>
<sequence>MAKFEYKFPELGEGLHEGEIVKMHIKAGDKVTDDDIIMEVQNDKAVVEVPCPVNGTVLEVRVADGETRHVGDIVAIIEAEGELPEGTETAPGPEADAAQESNAAVGGADTSASSSPATADPSASQGSSQASGSNKFAYKFPELGEGLHEGEIVKMHIKAGDKVTDDDIIMEVQNDKAVVEVPCPVNGTVLEVRVADGETRHVGDIVAIIEVEGELPEGSEAIEESAPAAEAKAPVSAPAAASTSAAPNREVLATPSVRKFAREEGVEIGQVQGSGKNGKITREDVENFKKNGGQAPAAAAPAPAAAASAAPAAAKSEAPAKAAASAPAASAAAADEERVPFKGIRKAISNAMVKSAYTAPHVTIMDEVDVTELVAFRTRMKPLAEKKGIKVTYLPFIVKALVAAVREFPALNASIDEEANEIVYKKHYDIGIATDTENGLIVPVIKDADRKSVFKIAESISDLAKRGRDGKLAPNEMRGSTISITNIGSAGGMFFTPIINYPEVAILGTGRISEKAIVRNGEIVAAPMMALSLSFDHRLIDGATAQNCMNYLKSLLANPELMVMEV</sequence>
<dbReference type="InterPro" id="IPR050743">
    <property type="entry name" value="2-oxoacid_DH_E2_comp"/>
</dbReference>
<evidence type="ECO:0000256" key="2">
    <source>
        <dbReference type="ARBA" id="ARBA00007317"/>
    </source>
</evidence>